<evidence type="ECO:0000313" key="2">
    <source>
        <dbReference type="Proteomes" id="UP000050454"/>
    </source>
</evidence>
<organism evidence="1 2">
    <name type="scientific">Jiulongibacter sediminis</name>
    <dbReference type="NCBI Taxonomy" id="1605367"/>
    <lineage>
        <taxon>Bacteria</taxon>
        <taxon>Pseudomonadati</taxon>
        <taxon>Bacteroidota</taxon>
        <taxon>Cytophagia</taxon>
        <taxon>Cytophagales</taxon>
        <taxon>Leadbetterellaceae</taxon>
        <taxon>Jiulongibacter</taxon>
    </lineage>
</organism>
<dbReference type="RefSeq" id="WP_055146030.1">
    <property type="nucleotide sequence ID" value="NZ_JXSZ01000006.1"/>
</dbReference>
<keyword evidence="2" id="KW-1185">Reference proteome</keyword>
<protein>
    <recommendedName>
        <fullName evidence="3">Lipoprotein</fullName>
    </recommendedName>
</protein>
<dbReference type="EMBL" id="LGTQ01000006">
    <property type="protein sequence ID" value="KPM48443.1"/>
    <property type="molecule type" value="Genomic_DNA"/>
</dbReference>
<proteinExistence type="predicted"/>
<dbReference type="AlphaFoldDB" id="A0A0P7BMH0"/>
<gene>
    <name evidence="1" type="ORF">AFM12_07350</name>
</gene>
<evidence type="ECO:0008006" key="3">
    <source>
        <dbReference type="Google" id="ProtNLM"/>
    </source>
</evidence>
<sequence length="725" mass="78084">MKKLLLVFALFVFVSSCKDRDFQPIDIFEEEEKPPVDEDGNIIADSTILNVGVTCNGVNLFAYRDRVQEISNGYQIKGTLFTQTNLGLTPLTSGDFTVTKGNNGDLVKMEGFGSTLVPEVGDFSGVMSYSDIFGANLSYGNGVEFRRFDGELPLQDESCYFRFNLDPAADFLPGKVGGPMMIGNTLVNFKDLYLNADAPAILVKGDMYFFDKNSKPEAIKDGASKFTKFKAKAGKLSPKYSISNVSIGLAAKPHFPFRPAKFSDQLEEIVGGTNFETFDGSIYLKGTVPLKKYPIDVTGEFFYDNSYAGYRLPDLFENGLDNTAYRLGVNGKVEFGHFLLDMLPLDLRVELGNATLQQQMALTGESFIRFAGEYDSARLYDELLGPEIAKVLPTTTYSGKMYVNIGTELSEWELYMENQMEINIPGVGRQPFQQAILHFNNEGIYVSGLATLPYGVGQIKLTGELNKDGSFALKGMANAGVDFGKGIKLGSALNVEVSNRGVFLNGMLQLPGGISDFTVEGELSADRLMLKGTQRTNINFGNGEALQTDLSLEANTDIGVFLHGYMKTPLQVALVEVNGEISARGLALRGLIAGRLDFGVTKLSTDLSLNATTWGGAALSGAIDLPLVIIGGNIKVTGYIYGPTSFGLNGETGAFIDLGVASANANVELGFSQSSVTIGAEAEFCVADDTAVEVCAGVGLSFKPNWATGALNICAELPVVGETCI</sequence>
<accession>A0A0P7BMH0</accession>
<dbReference type="Proteomes" id="UP000050454">
    <property type="component" value="Unassembled WGS sequence"/>
</dbReference>
<evidence type="ECO:0000313" key="1">
    <source>
        <dbReference type="EMBL" id="KPM48443.1"/>
    </source>
</evidence>
<dbReference type="STRING" id="1605367.AFM12_07350"/>
<dbReference type="PROSITE" id="PS51257">
    <property type="entry name" value="PROKAR_LIPOPROTEIN"/>
    <property type="match status" value="1"/>
</dbReference>
<name>A0A0P7BMH0_9BACT</name>
<reference evidence="1 2" key="1">
    <citation type="submission" date="2015-07" db="EMBL/GenBank/DDBJ databases">
        <title>The draft genome sequence of Leadbetterella sp. JN14-9.</title>
        <authorList>
            <person name="Liu Y."/>
            <person name="Du J."/>
            <person name="Shao Z."/>
        </authorList>
    </citation>
    <scope>NUCLEOTIDE SEQUENCE [LARGE SCALE GENOMIC DNA]</scope>
    <source>
        <strain evidence="1 2">JN14-9</strain>
    </source>
</reference>
<comment type="caution">
    <text evidence="1">The sequence shown here is derived from an EMBL/GenBank/DDBJ whole genome shotgun (WGS) entry which is preliminary data.</text>
</comment>